<gene>
    <name evidence="5" type="ORF">Z043_105414</name>
</gene>
<reference evidence="5 6" key="1">
    <citation type="submission" date="2015-08" db="EMBL/GenBank/DDBJ databases">
        <title>The genome of the Asian arowana (Scleropages formosus).</title>
        <authorList>
            <person name="Tan M.H."/>
            <person name="Gan H.M."/>
            <person name="Croft L.J."/>
            <person name="Austin C.M."/>
        </authorList>
    </citation>
    <scope>NUCLEOTIDE SEQUENCE [LARGE SCALE GENOMIC DNA]</scope>
    <source>
        <strain evidence="5">Aro1</strain>
    </source>
</reference>
<keyword evidence="3" id="KW-0732">Signal</keyword>
<dbReference type="Gene3D" id="2.60.40.10">
    <property type="entry name" value="Immunoglobulins"/>
    <property type="match status" value="2"/>
</dbReference>
<dbReference type="SUPFAM" id="SSF48726">
    <property type="entry name" value="Immunoglobulin"/>
    <property type="match status" value="1"/>
</dbReference>
<evidence type="ECO:0000256" key="1">
    <source>
        <dbReference type="SAM" id="MobiDB-lite"/>
    </source>
</evidence>
<keyword evidence="2" id="KW-0472">Membrane</keyword>
<keyword evidence="2" id="KW-1133">Transmembrane helix</keyword>
<evidence type="ECO:0000313" key="5">
    <source>
        <dbReference type="EMBL" id="KPP75342.1"/>
    </source>
</evidence>
<accession>A0A0P7VIE9</accession>
<feature type="region of interest" description="Disordered" evidence="1">
    <location>
        <begin position="283"/>
        <end position="302"/>
    </location>
</feature>
<feature type="domain" description="Ig-like" evidence="4">
    <location>
        <begin position="32"/>
        <end position="137"/>
    </location>
</feature>
<dbReference type="PANTHER" id="PTHR47224:SF1">
    <property type="entry name" value="TRANSMEMBRANE PROTEIN 25"/>
    <property type="match status" value="1"/>
</dbReference>
<dbReference type="AlphaFoldDB" id="A0A0P7VIE9"/>
<dbReference type="InterPro" id="IPR036179">
    <property type="entry name" value="Ig-like_dom_sf"/>
</dbReference>
<evidence type="ECO:0000313" key="6">
    <source>
        <dbReference type="Proteomes" id="UP000034805"/>
    </source>
</evidence>
<feature type="chain" id="PRO_5006143759" evidence="3">
    <location>
        <begin position="28"/>
        <end position="378"/>
    </location>
</feature>
<dbReference type="Proteomes" id="UP000034805">
    <property type="component" value="Unassembled WGS sequence"/>
</dbReference>
<dbReference type="PROSITE" id="PS50835">
    <property type="entry name" value="IG_LIKE"/>
    <property type="match status" value="1"/>
</dbReference>
<dbReference type="PANTHER" id="PTHR47224">
    <property type="entry name" value="TRANSMEMBRANE PROTEIN 25"/>
    <property type="match status" value="1"/>
</dbReference>
<proteinExistence type="predicted"/>
<feature type="transmembrane region" description="Helical" evidence="2">
    <location>
        <begin position="249"/>
        <end position="274"/>
    </location>
</feature>
<sequence length="378" mass="41988">MQRVGLNRGLSAAVLLLHTWAWVRTDAIDPIPKIDGKLHSAVTLKENATHQFNCQSEGWTPQSPPLLTWYLNGERQSQAPDSGTDQLVLPPWEPVRVRDRGSKPNGTFALHARKWDRELVCAVADPQSGKSYNATVVLNVQYQPEILRVNAHYSETSDPGISLVLFALVRSNPLATITWLDQAGHVVANTSDFLILDSRGYPWLTKHTLRVSPSNLSGNVSVKASNSLGYAQSNLTLTEFLRSRVEVPLLGIVTGGALGFVTLLILTLLLLFLLHKNKGKDIGKKRDERRVRNDNLSHESPQARLDSRYLPRENMSLPSNLQLNDLKTPCKGVAPKQGEEGNSDQDLCAAYAARGFTRYPMVGYIYKVNSMSSDEIWL</sequence>
<feature type="signal peptide" evidence="3">
    <location>
        <begin position="1"/>
        <end position="27"/>
    </location>
</feature>
<evidence type="ECO:0000256" key="2">
    <source>
        <dbReference type="SAM" id="Phobius"/>
    </source>
</evidence>
<keyword evidence="2 5" id="KW-0812">Transmembrane</keyword>
<evidence type="ECO:0000259" key="4">
    <source>
        <dbReference type="PROSITE" id="PS50835"/>
    </source>
</evidence>
<comment type="caution">
    <text evidence="5">The sequence shown here is derived from an EMBL/GenBank/DDBJ whole genome shotgun (WGS) entry which is preliminary data.</text>
</comment>
<evidence type="ECO:0000256" key="3">
    <source>
        <dbReference type="SAM" id="SignalP"/>
    </source>
</evidence>
<feature type="compositionally biased region" description="Basic and acidic residues" evidence="1">
    <location>
        <begin position="283"/>
        <end position="297"/>
    </location>
</feature>
<dbReference type="InterPro" id="IPR007110">
    <property type="entry name" value="Ig-like_dom"/>
</dbReference>
<dbReference type="EMBL" id="JARO02001489">
    <property type="protein sequence ID" value="KPP75342.1"/>
    <property type="molecule type" value="Genomic_DNA"/>
</dbReference>
<organism evidence="5 6">
    <name type="scientific">Scleropages formosus</name>
    <name type="common">Asian bonytongue</name>
    <name type="synonym">Osteoglossum formosum</name>
    <dbReference type="NCBI Taxonomy" id="113540"/>
    <lineage>
        <taxon>Eukaryota</taxon>
        <taxon>Metazoa</taxon>
        <taxon>Chordata</taxon>
        <taxon>Craniata</taxon>
        <taxon>Vertebrata</taxon>
        <taxon>Euteleostomi</taxon>
        <taxon>Actinopterygii</taxon>
        <taxon>Neopterygii</taxon>
        <taxon>Teleostei</taxon>
        <taxon>Osteoglossocephala</taxon>
        <taxon>Osteoglossomorpha</taxon>
        <taxon>Osteoglossiformes</taxon>
        <taxon>Osteoglossidae</taxon>
        <taxon>Scleropages</taxon>
    </lineage>
</organism>
<dbReference type="InterPro" id="IPR042864">
    <property type="entry name" value="TMEM25"/>
</dbReference>
<protein>
    <submittedName>
        <fullName evidence="5">Transmembrane protein 25-like</fullName>
    </submittedName>
</protein>
<dbReference type="STRING" id="113540.ENSSFOP00015012526"/>
<name>A0A0P7VIE9_SCLFO</name>
<dbReference type="GO" id="GO:0090394">
    <property type="term" value="P:negative regulation of excitatory postsynaptic potential"/>
    <property type="evidence" value="ECO:0007669"/>
    <property type="project" value="TreeGrafter"/>
</dbReference>
<dbReference type="InterPro" id="IPR013783">
    <property type="entry name" value="Ig-like_fold"/>
</dbReference>